<comment type="caution">
    <text evidence="4">The sequence shown here is derived from an EMBL/GenBank/DDBJ whole genome shotgun (WGS) entry which is preliminary data.</text>
</comment>
<evidence type="ECO:0000256" key="2">
    <source>
        <dbReference type="PROSITE-ProRule" id="PRU00103"/>
    </source>
</evidence>
<proteinExistence type="predicted"/>
<dbReference type="InterPro" id="IPR021133">
    <property type="entry name" value="HEAT_type_2"/>
</dbReference>
<dbReference type="Pfam" id="PF00514">
    <property type="entry name" value="Arm"/>
    <property type="match status" value="2"/>
</dbReference>
<dbReference type="InterPro" id="IPR000225">
    <property type="entry name" value="Armadillo"/>
</dbReference>
<dbReference type="Gene3D" id="1.25.10.10">
    <property type="entry name" value="Leucine-rich Repeat Variant"/>
    <property type="match status" value="3"/>
</dbReference>
<dbReference type="SMART" id="SM00185">
    <property type="entry name" value="ARM"/>
    <property type="match status" value="8"/>
</dbReference>
<keyword evidence="5" id="KW-1185">Reference proteome</keyword>
<evidence type="ECO:0000313" key="5">
    <source>
        <dbReference type="Proteomes" id="UP000593564"/>
    </source>
</evidence>
<dbReference type="Pfam" id="PF02985">
    <property type="entry name" value="HEAT"/>
    <property type="match status" value="1"/>
</dbReference>
<dbReference type="PROSITE" id="PS50077">
    <property type="entry name" value="HEAT_REPEAT"/>
    <property type="match status" value="1"/>
</dbReference>
<dbReference type="PANTHER" id="PTHR46241">
    <property type="entry name" value="ARMADILLO REPEAT-CONTAINING PROTEIN 4 ARMC4"/>
    <property type="match status" value="1"/>
</dbReference>
<feature type="repeat" description="ARM" evidence="3">
    <location>
        <begin position="57"/>
        <end position="100"/>
    </location>
</feature>
<keyword evidence="1" id="KW-0677">Repeat</keyword>
<sequence length="542" mass="58220">MDRSELERSQQVIGTDWEQAFHRFENVIACGNEILQVRAAIKLAHLANHAPESILAGAIPILVKLLGSPFSGSSSLSIQEAVAFCLKCITCQGEGKLAVVVGQSGAIPSLLKLLPHSEGRLQKVLLKCLRNMVTFADANCIIVVENGGLEVILNMFSASSDGLRRFLLEIFSALALLREVRRVIISLGSLPFLVESARFGSMISRTRAAQAIGLLGLVRRARRMLIDSGSIPVLIELLRVGDLSTKLVAGNALGVISSHVDYIRPVAQAGAIPLYVELIQGPEPMGKEIAEDVFCILAVAEANAVTIAEHLVRVLKGGDDGAKAAAADVLWDLSGYKHASFVVRNSGAIPVLVELLRHGSVDIREKVSGAVSQLSYHGADRVALADAGAIPLLLDTLDDESEEVRDNAAEALASFSEDPLLHDRVSDGFSMSGFQNMRGVMIQAHDSNVHLVRSLRQMSIDQLTWDPGDLPGGKGTWDQVPGGKGTRDQIKISTDCFAISLEYQVGSSSLASNLEANYDVGKPIALHCIVSSWFRDQVCRVN</sequence>
<gene>
    <name evidence="4" type="ORF">HYC85_014902</name>
</gene>
<evidence type="ECO:0000313" key="4">
    <source>
        <dbReference type="EMBL" id="KAF5948945.1"/>
    </source>
</evidence>
<dbReference type="InterPro" id="IPR000357">
    <property type="entry name" value="HEAT"/>
</dbReference>
<organism evidence="4 5">
    <name type="scientific">Camellia sinensis</name>
    <name type="common">Tea plant</name>
    <name type="synonym">Thea sinensis</name>
    <dbReference type="NCBI Taxonomy" id="4442"/>
    <lineage>
        <taxon>Eukaryota</taxon>
        <taxon>Viridiplantae</taxon>
        <taxon>Streptophyta</taxon>
        <taxon>Embryophyta</taxon>
        <taxon>Tracheophyta</taxon>
        <taxon>Spermatophyta</taxon>
        <taxon>Magnoliopsida</taxon>
        <taxon>eudicotyledons</taxon>
        <taxon>Gunneridae</taxon>
        <taxon>Pentapetalae</taxon>
        <taxon>asterids</taxon>
        <taxon>Ericales</taxon>
        <taxon>Theaceae</taxon>
        <taxon>Camellia</taxon>
    </lineage>
</organism>
<dbReference type="AlphaFoldDB" id="A0A7J7H8N0"/>
<dbReference type="InterPro" id="IPR011989">
    <property type="entry name" value="ARM-like"/>
</dbReference>
<dbReference type="Proteomes" id="UP000593564">
    <property type="component" value="Unassembled WGS sequence"/>
</dbReference>
<name>A0A7J7H8N0_CAMSI</name>
<dbReference type="PROSITE" id="PS50176">
    <property type="entry name" value="ARM_REPEAT"/>
    <property type="match status" value="2"/>
</dbReference>
<dbReference type="PANTHER" id="PTHR46241:SF1">
    <property type="entry name" value="OUTER DYNEIN ARM-DOCKING COMPLEX SUBUNIT 2"/>
    <property type="match status" value="1"/>
</dbReference>
<reference evidence="4 5" key="2">
    <citation type="submission" date="2020-07" db="EMBL/GenBank/DDBJ databases">
        <title>Genome assembly of wild tea tree DASZ reveals pedigree and selection history of tea varieties.</title>
        <authorList>
            <person name="Zhang W."/>
        </authorList>
    </citation>
    <scope>NUCLEOTIDE SEQUENCE [LARGE SCALE GENOMIC DNA]</scope>
    <source>
        <strain evidence="5">cv. G240</strain>
        <tissue evidence="4">Leaf</tissue>
    </source>
</reference>
<protein>
    <recommendedName>
        <fullName evidence="6">Armadillo repeat-containing domain-containing protein</fullName>
    </recommendedName>
</protein>
<accession>A0A7J7H8N0</accession>
<evidence type="ECO:0000256" key="1">
    <source>
        <dbReference type="ARBA" id="ARBA00022737"/>
    </source>
</evidence>
<dbReference type="SUPFAM" id="SSF48371">
    <property type="entry name" value="ARM repeat"/>
    <property type="match status" value="1"/>
</dbReference>
<dbReference type="EMBL" id="JACBKZ010000006">
    <property type="protein sequence ID" value="KAF5948945.1"/>
    <property type="molecule type" value="Genomic_DNA"/>
</dbReference>
<feature type="repeat" description="ARM" evidence="3">
    <location>
        <begin position="347"/>
        <end position="389"/>
    </location>
</feature>
<reference evidence="5" key="1">
    <citation type="journal article" date="2020" name="Nat. Commun.">
        <title>Genome assembly of wild tea tree DASZ reveals pedigree and selection history of tea varieties.</title>
        <authorList>
            <person name="Zhang W."/>
            <person name="Zhang Y."/>
            <person name="Qiu H."/>
            <person name="Guo Y."/>
            <person name="Wan H."/>
            <person name="Zhang X."/>
            <person name="Scossa F."/>
            <person name="Alseekh S."/>
            <person name="Zhang Q."/>
            <person name="Wang P."/>
            <person name="Xu L."/>
            <person name="Schmidt M.H."/>
            <person name="Jia X."/>
            <person name="Li D."/>
            <person name="Zhu A."/>
            <person name="Guo F."/>
            <person name="Chen W."/>
            <person name="Ni D."/>
            <person name="Usadel B."/>
            <person name="Fernie A.R."/>
            <person name="Wen W."/>
        </authorList>
    </citation>
    <scope>NUCLEOTIDE SEQUENCE [LARGE SCALE GENOMIC DNA]</scope>
    <source>
        <strain evidence="5">cv. G240</strain>
    </source>
</reference>
<evidence type="ECO:0000256" key="3">
    <source>
        <dbReference type="PROSITE-ProRule" id="PRU00259"/>
    </source>
</evidence>
<dbReference type="InterPro" id="IPR016024">
    <property type="entry name" value="ARM-type_fold"/>
</dbReference>
<feature type="repeat" description="HEAT" evidence="2">
    <location>
        <begin position="389"/>
        <end position="417"/>
    </location>
</feature>
<evidence type="ECO:0008006" key="6">
    <source>
        <dbReference type="Google" id="ProtNLM"/>
    </source>
</evidence>